<keyword evidence="10" id="KW-1185">Reference proteome</keyword>
<dbReference type="InterPro" id="IPR044189">
    <property type="entry name" value="XPO4/7-like"/>
</dbReference>
<dbReference type="GO" id="GO:0005049">
    <property type="term" value="F:nuclear export signal receptor activity"/>
    <property type="evidence" value="ECO:0007669"/>
    <property type="project" value="InterPro"/>
</dbReference>
<reference evidence="9" key="1">
    <citation type="journal article" date="2018" name="Mol. Biol. Evol.">
        <title>Broad Genomic Sampling Reveals a Smut Pathogenic Ancestry of the Fungal Clade Ustilaginomycotina.</title>
        <authorList>
            <person name="Kijpornyongpan T."/>
            <person name="Mondo S.J."/>
            <person name="Barry K."/>
            <person name="Sandor L."/>
            <person name="Lee J."/>
            <person name="Lipzen A."/>
            <person name="Pangilinan J."/>
            <person name="LaButti K."/>
            <person name="Hainaut M."/>
            <person name="Henrissat B."/>
            <person name="Grigoriev I.V."/>
            <person name="Spatafora J.W."/>
            <person name="Aime M.C."/>
        </authorList>
    </citation>
    <scope>NUCLEOTIDE SEQUENCE [LARGE SCALE GENOMIC DNA]</scope>
    <source>
        <strain evidence="9">MCA 4198</strain>
    </source>
</reference>
<name>A0A316YHI0_9BASI</name>
<dbReference type="EMBL" id="KZ819641">
    <property type="protein sequence ID" value="PWN87205.1"/>
    <property type="molecule type" value="Genomic_DNA"/>
</dbReference>
<organism evidence="9 10">
    <name type="scientific">Acaromyces ingoldii</name>
    <dbReference type="NCBI Taxonomy" id="215250"/>
    <lineage>
        <taxon>Eukaryota</taxon>
        <taxon>Fungi</taxon>
        <taxon>Dikarya</taxon>
        <taxon>Basidiomycota</taxon>
        <taxon>Ustilaginomycotina</taxon>
        <taxon>Exobasidiomycetes</taxon>
        <taxon>Exobasidiales</taxon>
        <taxon>Cryptobasidiaceae</taxon>
        <taxon>Acaromyces</taxon>
    </lineage>
</organism>
<evidence type="ECO:0000256" key="7">
    <source>
        <dbReference type="ARBA" id="ARBA00023242"/>
    </source>
</evidence>
<evidence type="ECO:0000256" key="6">
    <source>
        <dbReference type="ARBA" id="ARBA00022927"/>
    </source>
</evidence>
<dbReference type="GO" id="GO:0005643">
    <property type="term" value="C:nuclear pore"/>
    <property type="evidence" value="ECO:0007669"/>
    <property type="project" value="TreeGrafter"/>
</dbReference>
<evidence type="ECO:0000313" key="9">
    <source>
        <dbReference type="EMBL" id="PWN87205.1"/>
    </source>
</evidence>
<keyword evidence="4" id="KW-0813">Transport</keyword>
<evidence type="ECO:0000256" key="4">
    <source>
        <dbReference type="ARBA" id="ARBA00022448"/>
    </source>
</evidence>
<feature type="region of interest" description="Disordered" evidence="8">
    <location>
        <begin position="314"/>
        <end position="333"/>
    </location>
</feature>
<feature type="region of interest" description="Disordered" evidence="8">
    <location>
        <begin position="1240"/>
        <end position="1260"/>
    </location>
</feature>
<dbReference type="OrthoDB" id="5548448at2759"/>
<evidence type="ECO:0000256" key="8">
    <source>
        <dbReference type="SAM" id="MobiDB-lite"/>
    </source>
</evidence>
<feature type="compositionally biased region" description="Low complexity" evidence="8">
    <location>
        <begin position="1047"/>
        <end position="1059"/>
    </location>
</feature>
<dbReference type="InParanoid" id="A0A316YHI0"/>
<dbReference type="GO" id="GO:0006611">
    <property type="term" value="P:protein export from nucleus"/>
    <property type="evidence" value="ECO:0007669"/>
    <property type="project" value="TreeGrafter"/>
</dbReference>
<feature type="region of interest" description="Disordered" evidence="8">
    <location>
        <begin position="549"/>
        <end position="574"/>
    </location>
</feature>
<gene>
    <name evidence="9" type="ORF">FA10DRAFT_297620</name>
</gene>
<keyword evidence="6" id="KW-0653">Protein transport</keyword>
<comment type="subcellular location">
    <subcellularLocation>
        <location evidence="2">Cytoplasm</location>
    </subcellularLocation>
    <subcellularLocation>
        <location evidence="1">Nucleus</location>
    </subcellularLocation>
</comment>
<comment type="similarity">
    <text evidence="3">Belongs to the exportin family.</text>
</comment>
<evidence type="ECO:0000313" key="10">
    <source>
        <dbReference type="Proteomes" id="UP000245768"/>
    </source>
</evidence>
<dbReference type="PANTHER" id="PTHR12596">
    <property type="entry name" value="EXPORTIN 4,7-RELATED"/>
    <property type="match status" value="1"/>
</dbReference>
<evidence type="ECO:0008006" key="11">
    <source>
        <dbReference type="Google" id="ProtNLM"/>
    </source>
</evidence>
<dbReference type="RefSeq" id="XP_025374403.1">
    <property type="nucleotide sequence ID" value="XM_025524529.1"/>
</dbReference>
<sequence>MTNGLVAPSAHLHEALASLHRASAQFASADPGARAEGEAIFLSLRQSRAAVEYACFALEHSTDAYVLFQALTSIVAALPNLELVRPSPSLPDLATLFDFLAAFHLAPRNLPSSSSSSSSSSQGLPRYVGARCCQALAAVERRTLQLELEAAVRKARGRRDGSTSSSSNGDADAVEAVLARHRAKLASLLTFDQGHGHEQGHGQEQRAATTARIGIAKALVDELRQGQARPTMEARWVRAFWQLEVQPGLLQQVLASLVAALHHAPALDWLLVELAPLLERLLAWPFIVEAPYAGLQPGDDLSLDDVRRLLAAEEDTGEGEGEHENEDEGHGSSGALSAAALTAAPRQVDDATLLSTDLVSLLGAVYAHARAMHAPATLHQLRACLVQAARFRSCTHAAGHHDEQVAARMAALVDVFDGLVAAALPAIDGRRGLRSDRLVDASFCAQFVAALAPQLDAVPLGRLEAMLSTLARVTAAAYRLVFGLADGSGANDADDDDDDERQASDTLEAVLAAWFAIVDVLSHGGTADLPPAIRSALWTGVVQPYIDGRLAQQEPDTTTGGPDGDDDEEQGEEQQPDWLLHGQELLLVASLARLGDIDACLAHLAALLDGVRHPLEHFYQQQQQQQQQHAVASREQLEAAWDKLHWLALIAGHVVADESRGEVASTPRAIASLAATHSLWHIVDTLGLALLDVVLPPPHQQQADAYSPQVAATLLWFGARIVPSYLLVSHTPLDAHLDGPGGVAALSRLVGRVEASLVAWRADADVLSQAAAVLASLTRSTGAMQNLLSRPEFDRLVATVVAGLSTASFVAASNGALLAAVVGCIYAARDSNVSHPPQAAFDRIAAAVDARLSAVMHDPAFTSHAQRPDVVAALVDGLDMLEGLAMSAAHPRSARVVFDFVARFLGSFAGLARLYRRRTDVVAPLLRVTATLATHVIDQLGDDDEAAVGARFHTTLLGILDAIDAETLGLAHAKKSIERGEDDAAEPYEVLCLILDVVQALLVPPLQPIPSFVDSDTDPAPADAVQRAPDAALATLAVLVPLVEPGFNKSSSSSSSSTPTPSPSPFSAETADALAVPRVVNGFVACLVGLATHFSPRIVELASSSSADATSHAYVDAWLRGLALVVANTHDTPRLTDLVGAIAALAAHIAAVQERMQQPHRLVLHHGIRQTFRGKGQLADVVEALLAVVLRLAFVEPALAPSLVEPLLDGLAHLARAVSMLAQGHAGQRSARLEGACARALAQQSPPRPPSLVEAGGQGDGEDRAARAKLVATVGPVLDVLVQGAEGDAQARISVAKALVWDARAQLPFAP</sequence>
<proteinExistence type="inferred from homology"/>
<dbReference type="STRING" id="215250.A0A316YHI0"/>
<protein>
    <recommendedName>
        <fullName evidence="11">Importin N-terminal domain-containing protein</fullName>
    </recommendedName>
</protein>
<evidence type="ECO:0000256" key="2">
    <source>
        <dbReference type="ARBA" id="ARBA00004496"/>
    </source>
</evidence>
<dbReference type="PANTHER" id="PTHR12596:SF1">
    <property type="entry name" value="EXPORTIN-4"/>
    <property type="match status" value="1"/>
</dbReference>
<keyword evidence="7" id="KW-0539">Nucleus</keyword>
<keyword evidence="5" id="KW-0963">Cytoplasm</keyword>
<dbReference type="GO" id="GO:0005737">
    <property type="term" value="C:cytoplasm"/>
    <property type="evidence" value="ECO:0007669"/>
    <property type="project" value="UniProtKB-SubCell"/>
</dbReference>
<evidence type="ECO:0000256" key="1">
    <source>
        <dbReference type="ARBA" id="ARBA00004123"/>
    </source>
</evidence>
<feature type="compositionally biased region" description="Acidic residues" evidence="8">
    <location>
        <begin position="314"/>
        <end position="327"/>
    </location>
</feature>
<dbReference type="Proteomes" id="UP000245768">
    <property type="component" value="Unassembled WGS sequence"/>
</dbReference>
<evidence type="ECO:0000256" key="3">
    <source>
        <dbReference type="ARBA" id="ARBA00009466"/>
    </source>
</evidence>
<feature type="compositionally biased region" description="Acidic residues" evidence="8">
    <location>
        <begin position="563"/>
        <end position="574"/>
    </location>
</feature>
<evidence type="ECO:0000256" key="5">
    <source>
        <dbReference type="ARBA" id="ARBA00022490"/>
    </source>
</evidence>
<dbReference type="GeneID" id="37046445"/>
<feature type="region of interest" description="Disordered" evidence="8">
    <location>
        <begin position="1047"/>
        <end position="1068"/>
    </location>
</feature>
<accession>A0A316YHI0</accession>